<dbReference type="OrthoDB" id="4858286at2"/>
<evidence type="ECO:0008006" key="3">
    <source>
        <dbReference type="Google" id="ProtNLM"/>
    </source>
</evidence>
<dbReference type="Gene3D" id="1.10.287.1060">
    <property type="entry name" value="ESAT-6-like"/>
    <property type="match status" value="1"/>
</dbReference>
<gene>
    <name evidence="1" type="ORF">TAE01_03440</name>
</gene>
<dbReference type="EMBL" id="BJYX01000001">
    <property type="protein sequence ID" value="GEO28534.1"/>
    <property type="molecule type" value="Genomic_DNA"/>
</dbReference>
<sequence>MAIYRKGADPDALDRSAELLAGYAREAAASRQAVTGVLGSLKGNWGGENLQSLISQWPALEAQIDTFGTELGRLGDRLSRNAQAQRGASGDGGAISSAAFLTASMPTSGPGGGGKAGDSFWDSLLKQSNLAPDDSASFLAWPGLITANTMFGTSALASYLQRNQFGRWQPRGYLANGRYGYLPRPTGRWASAWSMNQARNWQANPYRATTVARWGTASKWAGRAGTVTSFATSAFGQWNKDSSDPTMGTTERVTRSATAGAVTAAGSWAGAWAGAQGGALIGAAVGGPVGAVIGGAIGGFVGGGLGGVVGGWVSDQVVGPVGDAAAWAGDKIGDGFKAAGSFIGGLFD</sequence>
<protein>
    <recommendedName>
        <fullName evidence="3">WXG100 family type VII secretion target</fullName>
    </recommendedName>
</protein>
<evidence type="ECO:0000313" key="2">
    <source>
        <dbReference type="Proteomes" id="UP000321534"/>
    </source>
</evidence>
<dbReference type="InterPro" id="IPR036689">
    <property type="entry name" value="ESAT-6-like_sf"/>
</dbReference>
<evidence type="ECO:0000313" key="1">
    <source>
        <dbReference type="EMBL" id="GEO28534.1"/>
    </source>
</evidence>
<keyword evidence="2" id="KW-1185">Reference proteome</keyword>
<organism evidence="1 2">
    <name type="scientific">Terrabacter aerolatus</name>
    <dbReference type="NCBI Taxonomy" id="422442"/>
    <lineage>
        <taxon>Bacteria</taxon>
        <taxon>Bacillati</taxon>
        <taxon>Actinomycetota</taxon>
        <taxon>Actinomycetes</taxon>
        <taxon>Micrococcales</taxon>
        <taxon>Intrasporangiaceae</taxon>
        <taxon>Terrabacter</taxon>
    </lineage>
</organism>
<comment type="caution">
    <text evidence="1">The sequence shown here is derived from an EMBL/GenBank/DDBJ whole genome shotgun (WGS) entry which is preliminary data.</text>
</comment>
<accession>A0A512CWE4</accession>
<dbReference type="RefSeq" id="WP_147062713.1">
    <property type="nucleotide sequence ID" value="NZ_BAAARO010000025.1"/>
</dbReference>
<dbReference type="AlphaFoldDB" id="A0A512CWE4"/>
<name>A0A512CWE4_9MICO</name>
<proteinExistence type="predicted"/>
<reference evidence="1 2" key="1">
    <citation type="submission" date="2019-07" db="EMBL/GenBank/DDBJ databases">
        <title>Whole genome shotgun sequence of Terrabacter aerolatus NBRC 106305.</title>
        <authorList>
            <person name="Hosoyama A."/>
            <person name="Uohara A."/>
            <person name="Ohji S."/>
            <person name="Ichikawa N."/>
        </authorList>
    </citation>
    <scope>NUCLEOTIDE SEQUENCE [LARGE SCALE GENOMIC DNA]</scope>
    <source>
        <strain evidence="1 2">NBRC 106305</strain>
    </source>
</reference>
<dbReference type="SUPFAM" id="SSF140453">
    <property type="entry name" value="EsxAB dimer-like"/>
    <property type="match status" value="1"/>
</dbReference>
<dbReference type="Proteomes" id="UP000321534">
    <property type="component" value="Unassembled WGS sequence"/>
</dbReference>